<feature type="transmembrane region" description="Helical" evidence="2">
    <location>
        <begin position="76"/>
        <end position="91"/>
    </location>
</feature>
<keyword evidence="2" id="KW-1133">Transmembrane helix</keyword>
<feature type="transmembrane region" description="Helical" evidence="2">
    <location>
        <begin position="40"/>
        <end position="64"/>
    </location>
</feature>
<dbReference type="InterPro" id="IPR045768">
    <property type="entry name" value="SpoIIE_N"/>
</dbReference>
<dbReference type="GO" id="GO:0004722">
    <property type="term" value="F:protein serine/threonine phosphatase activity"/>
    <property type="evidence" value="ECO:0007669"/>
    <property type="project" value="InterPro"/>
</dbReference>
<dbReference type="RefSeq" id="WP_177176400.1">
    <property type="nucleotide sequence ID" value="NZ_FOES01000053.1"/>
</dbReference>
<gene>
    <name evidence="4" type="ORF">SAMN05216362_15313</name>
</gene>
<organism evidence="4 5">
    <name type="scientific">Piscibacillus halophilus</name>
    <dbReference type="NCBI Taxonomy" id="571933"/>
    <lineage>
        <taxon>Bacteria</taxon>
        <taxon>Bacillati</taxon>
        <taxon>Bacillota</taxon>
        <taxon>Bacilli</taxon>
        <taxon>Bacillales</taxon>
        <taxon>Bacillaceae</taxon>
        <taxon>Piscibacillus</taxon>
    </lineage>
</organism>
<dbReference type="SUPFAM" id="SSF81606">
    <property type="entry name" value="PP2C-like"/>
    <property type="match status" value="1"/>
</dbReference>
<reference evidence="4 5" key="1">
    <citation type="submission" date="2016-10" db="EMBL/GenBank/DDBJ databases">
        <authorList>
            <person name="de Groot N.N."/>
        </authorList>
    </citation>
    <scope>NUCLEOTIDE SEQUENCE [LARGE SCALE GENOMIC DNA]</scope>
    <source>
        <strain evidence="4 5">DSM 21633</strain>
    </source>
</reference>
<name>A0A1H9M017_9BACI</name>
<feature type="transmembrane region" description="Helical" evidence="2">
    <location>
        <begin position="148"/>
        <end position="169"/>
    </location>
</feature>
<dbReference type="InterPro" id="IPR052016">
    <property type="entry name" value="Bact_Sigma-Reg"/>
</dbReference>
<dbReference type="PANTHER" id="PTHR43156">
    <property type="entry name" value="STAGE II SPORULATION PROTEIN E-RELATED"/>
    <property type="match status" value="1"/>
</dbReference>
<dbReference type="Pfam" id="PF19732">
    <property type="entry name" value="SpoIIE_N"/>
    <property type="match status" value="1"/>
</dbReference>
<keyword evidence="2" id="KW-0812">Transmembrane</keyword>
<sequence length="816" mass="91336">MAILSKVGTVTTEQPKFHKLSQIYQSTKNLVARKLFDQGWLLYIIGFFLGRAIILSSLSPFALAFLATTIITRKQSAFYVFLFLSIGAISVNLPQTFYIISSGLILMFIYKLFLQKMARVTGPVIAATLVSSVLGRGSYYLIDGNIVMYDAAILATEAVLSAFLIMIFLQSFPYLSNKRPALKVKVEEIICLVILSTAVLTGLVGLSISGIGLEQVGSKYFVLLSAFIAGATVGSAIGVIVGLMLSLVSTFHLYQVSLLALAGLLGGLLKVTNKYGVVVGMFVATTLIGLYQVDMISFQQLLIEASIAAGVFILTPKSLIKKVAAFVPGTEEEKEAQEQYVKKVRNATAERVERFSEMFQALSHSFAYYDLEQKNVEAPSEVDEYLSRVSEKTCQTCIKKHQCWVNNFDRTYNVLHDTMESIENHDVSQMNLNVGKLKNFCIKQDQMVDQMRYELSFYQANKRLKQQVKESRKFVSEQLNGVSEVMNNFAKEILKERQEHDWHEEEVKRMIQQLNLNLDRLELYSIDQGNVDIEMTLHFNEYHGEGEKLIAPILSELFGESIVVESEDPVDARSGYRTFNFASIKRYQLTTGVAHAAKNGNFLSGDSYVMLELGKSRYAVAISDGMGNGERAYLESSETLKLLKQILQSGINERVAIQSINSILSLRTSDEIYATLDLAIIDLQEPRANFLKIGASISYIIRSGSVYPVEGSNVPIGILDEFDVEPVNESLKDGDILVMVSDGLLETTRLEENREVWLKRKLKDLETDDPQEIADIILEEVVRSNQNQILDDMTVLVTRIEKSKPKWASFAYPKSV</sequence>
<dbReference type="AlphaFoldDB" id="A0A1H9M017"/>
<evidence type="ECO:0000313" key="5">
    <source>
        <dbReference type="Proteomes" id="UP000199427"/>
    </source>
</evidence>
<dbReference type="EMBL" id="FOES01000053">
    <property type="protein sequence ID" value="SER16383.1"/>
    <property type="molecule type" value="Genomic_DNA"/>
</dbReference>
<dbReference type="NCBIfam" id="TIGR02865">
    <property type="entry name" value="spore_II_E"/>
    <property type="match status" value="1"/>
</dbReference>
<evidence type="ECO:0000256" key="2">
    <source>
        <dbReference type="SAM" id="Phobius"/>
    </source>
</evidence>
<keyword evidence="1" id="KW-0378">Hydrolase</keyword>
<keyword evidence="2" id="KW-0472">Membrane</keyword>
<dbReference type="InterPro" id="IPR014221">
    <property type="entry name" value="SpoII_E"/>
</dbReference>
<accession>A0A1H9M017</accession>
<feature type="transmembrane region" description="Helical" evidence="2">
    <location>
        <begin position="275"/>
        <end position="293"/>
    </location>
</feature>
<dbReference type="InterPro" id="IPR001932">
    <property type="entry name" value="PPM-type_phosphatase-like_dom"/>
</dbReference>
<feature type="transmembrane region" description="Helical" evidence="2">
    <location>
        <begin position="120"/>
        <end position="142"/>
    </location>
</feature>
<evidence type="ECO:0000313" key="4">
    <source>
        <dbReference type="EMBL" id="SER16383.1"/>
    </source>
</evidence>
<evidence type="ECO:0000259" key="3">
    <source>
        <dbReference type="PROSITE" id="PS51746"/>
    </source>
</evidence>
<dbReference type="STRING" id="571933.SAMN05216362_15313"/>
<dbReference type="SMART" id="SM00331">
    <property type="entry name" value="PP2C_SIG"/>
    <property type="match status" value="1"/>
</dbReference>
<feature type="transmembrane region" description="Helical" evidence="2">
    <location>
        <begin position="251"/>
        <end position="269"/>
    </location>
</feature>
<dbReference type="PANTHER" id="PTHR43156:SF2">
    <property type="entry name" value="STAGE II SPORULATION PROTEIN E"/>
    <property type="match status" value="1"/>
</dbReference>
<dbReference type="Proteomes" id="UP000199427">
    <property type="component" value="Unassembled WGS sequence"/>
</dbReference>
<proteinExistence type="predicted"/>
<dbReference type="Pfam" id="PF07228">
    <property type="entry name" value="SpoIIE"/>
    <property type="match status" value="1"/>
</dbReference>
<feature type="transmembrane region" description="Helical" evidence="2">
    <location>
        <begin position="220"/>
        <end position="244"/>
    </location>
</feature>
<feature type="domain" description="PPM-type phosphatase" evidence="3">
    <location>
        <begin position="590"/>
        <end position="800"/>
    </location>
</feature>
<dbReference type="Gene3D" id="3.60.40.10">
    <property type="entry name" value="PPM-type phosphatase domain"/>
    <property type="match status" value="1"/>
</dbReference>
<feature type="transmembrane region" description="Helical" evidence="2">
    <location>
        <begin position="189"/>
        <end position="208"/>
    </location>
</feature>
<dbReference type="InterPro" id="IPR036457">
    <property type="entry name" value="PPM-type-like_dom_sf"/>
</dbReference>
<keyword evidence="5" id="KW-1185">Reference proteome</keyword>
<dbReference type="PROSITE" id="PS51746">
    <property type="entry name" value="PPM_2"/>
    <property type="match status" value="1"/>
</dbReference>
<evidence type="ECO:0000256" key="1">
    <source>
        <dbReference type="ARBA" id="ARBA00022801"/>
    </source>
</evidence>
<protein>
    <submittedName>
        <fullName evidence="4">Stage II sporulation protein E</fullName>
    </submittedName>
</protein>